<accession>A0A1N7Q9D1</accession>
<dbReference type="STRING" id="484498.SAMN05421686_11627"/>
<dbReference type="EMBL" id="FTOH01000016">
    <property type="protein sequence ID" value="SIT19472.1"/>
    <property type="molecule type" value="Genomic_DNA"/>
</dbReference>
<sequence>MEMNYWLYMSPRINILTATQPPNKGVKMLHFKVDVRVLVSKIIYLSILSGDLSSLW</sequence>
<keyword evidence="2" id="KW-1185">Reference proteome</keyword>
<dbReference type="AlphaFoldDB" id="A0A1N7Q9D1"/>
<evidence type="ECO:0000313" key="2">
    <source>
        <dbReference type="Proteomes" id="UP000185639"/>
    </source>
</evidence>
<proteinExistence type="predicted"/>
<organism evidence="1 2">
    <name type="scientific">Thalassolituus maritimus</name>
    <dbReference type="NCBI Taxonomy" id="484498"/>
    <lineage>
        <taxon>Bacteria</taxon>
        <taxon>Pseudomonadati</taxon>
        <taxon>Pseudomonadota</taxon>
        <taxon>Gammaproteobacteria</taxon>
        <taxon>Oceanospirillales</taxon>
        <taxon>Oceanospirillaceae</taxon>
        <taxon>Thalassolituus</taxon>
    </lineage>
</organism>
<gene>
    <name evidence="1" type="ORF">SAMN05421686_11627</name>
</gene>
<reference evidence="2" key="1">
    <citation type="submission" date="2017-01" db="EMBL/GenBank/DDBJ databases">
        <authorList>
            <person name="Varghese N."/>
            <person name="Submissions S."/>
        </authorList>
    </citation>
    <scope>NUCLEOTIDE SEQUENCE [LARGE SCALE GENOMIC DNA]</scope>
    <source>
        <strain evidence="2">DSM 24913</strain>
    </source>
</reference>
<evidence type="ECO:0000313" key="1">
    <source>
        <dbReference type="EMBL" id="SIT19472.1"/>
    </source>
</evidence>
<protein>
    <submittedName>
        <fullName evidence="1">Uncharacterized protein</fullName>
    </submittedName>
</protein>
<name>A0A1N7Q9D1_9GAMM</name>
<dbReference type="Proteomes" id="UP000185639">
    <property type="component" value="Unassembled WGS sequence"/>
</dbReference>